<name>A0A511TGI5_MYXFU</name>
<dbReference type="Proteomes" id="UP000321514">
    <property type="component" value="Unassembled WGS sequence"/>
</dbReference>
<evidence type="ECO:0000313" key="3">
    <source>
        <dbReference type="Proteomes" id="UP000183760"/>
    </source>
</evidence>
<accession>A0A511TGI5</accession>
<dbReference type="AlphaFoldDB" id="A0A511TGI5"/>
<evidence type="ECO:0000313" key="1">
    <source>
        <dbReference type="EMBL" id="GEN13261.1"/>
    </source>
</evidence>
<comment type="caution">
    <text evidence="1">The sequence shown here is derived from an EMBL/GenBank/DDBJ whole genome shotgun (WGS) entry which is preliminary data.</text>
</comment>
<reference evidence="2 3" key="1">
    <citation type="submission" date="2016-10" db="EMBL/GenBank/DDBJ databases">
        <authorList>
            <person name="Varghese N."/>
            <person name="Submissions S."/>
        </authorList>
    </citation>
    <scope>NUCLEOTIDE SEQUENCE [LARGE SCALE GENOMIC DNA]</scope>
    <source>
        <strain evidence="2 3">DSM 16525</strain>
    </source>
</reference>
<evidence type="ECO:0008006" key="5">
    <source>
        <dbReference type="Google" id="ProtNLM"/>
    </source>
</evidence>
<sequence>MKNWMLGLSCLGLVACSDGTGNVTFTTYGEDFIEKQIPPAVGDEAGFTDGWTVRFDKFLVVLSEVTVETHDEVAAKQTQARVFDVHKPGPVVVESFKDLDARKWDHISFAMAPVADAVAGNADAADVTLMKTEGYSVYVAGQATKDRETKRFNWGFTTNTLYEHCESPELGAGVTVPKDGEETVQLTIHGDHLFFDDLQSPDAKMRFDAIAQADRLGIAGPDGEVTLEELAAVDLTELPIDQYGTGGAANVRNLRDFVTALVRTAGHFRGEGECEPRAR</sequence>
<dbReference type="RefSeq" id="WP_046717112.1">
    <property type="nucleotide sequence ID" value="NZ_BJXR01000077.1"/>
</dbReference>
<proteinExistence type="predicted"/>
<evidence type="ECO:0000313" key="2">
    <source>
        <dbReference type="EMBL" id="SEU41259.1"/>
    </source>
</evidence>
<dbReference type="EMBL" id="BJXR01000077">
    <property type="protein sequence ID" value="GEN13261.1"/>
    <property type="molecule type" value="Genomic_DNA"/>
</dbReference>
<protein>
    <recommendedName>
        <fullName evidence="5">Lipoprotein</fullName>
    </recommendedName>
</protein>
<evidence type="ECO:0000313" key="4">
    <source>
        <dbReference type="Proteomes" id="UP000321514"/>
    </source>
</evidence>
<gene>
    <name evidence="1" type="ORF">MFU01_82980</name>
    <name evidence="2" type="ORF">SAMN05443572_116143</name>
</gene>
<dbReference type="PROSITE" id="PS51257">
    <property type="entry name" value="PROKAR_LIPOPROTEIN"/>
    <property type="match status" value="1"/>
</dbReference>
<reference evidence="1 4" key="2">
    <citation type="submission" date="2019-07" db="EMBL/GenBank/DDBJ databases">
        <title>Whole genome shotgun sequence of Myxococcus fulvus NBRC 100333.</title>
        <authorList>
            <person name="Hosoyama A."/>
            <person name="Uohara A."/>
            <person name="Ohji S."/>
            <person name="Ichikawa N."/>
        </authorList>
    </citation>
    <scope>NUCLEOTIDE SEQUENCE [LARGE SCALE GENOMIC DNA]</scope>
    <source>
        <strain evidence="1 4">NBRC 100333</strain>
    </source>
</reference>
<dbReference type="EMBL" id="FOIB01000016">
    <property type="protein sequence ID" value="SEU41259.1"/>
    <property type="molecule type" value="Genomic_DNA"/>
</dbReference>
<organism evidence="1 4">
    <name type="scientific">Myxococcus fulvus</name>
    <dbReference type="NCBI Taxonomy" id="33"/>
    <lineage>
        <taxon>Bacteria</taxon>
        <taxon>Pseudomonadati</taxon>
        <taxon>Myxococcota</taxon>
        <taxon>Myxococcia</taxon>
        <taxon>Myxococcales</taxon>
        <taxon>Cystobacterineae</taxon>
        <taxon>Myxococcaceae</taxon>
        <taxon>Myxococcus</taxon>
    </lineage>
</organism>
<dbReference type="STRING" id="1334629.MFUL124B02_42375"/>
<dbReference type="Proteomes" id="UP000183760">
    <property type="component" value="Unassembled WGS sequence"/>
</dbReference>
<keyword evidence="3" id="KW-1185">Reference proteome</keyword>
<dbReference type="OrthoDB" id="5508739at2"/>